<evidence type="ECO:0000256" key="3">
    <source>
        <dbReference type="ARBA" id="ARBA00022741"/>
    </source>
</evidence>
<dbReference type="Proteomes" id="UP000656077">
    <property type="component" value="Unassembled WGS sequence"/>
</dbReference>
<dbReference type="Pfam" id="PF00005">
    <property type="entry name" value="ABC_tran"/>
    <property type="match status" value="1"/>
</dbReference>
<evidence type="ECO:0000256" key="5">
    <source>
        <dbReference type="ARBA" id="ARBA00022970"/>
    </source>
</evidence>
<evidence type="ECO:0000259" key="6">
    <source>
        <dbReference type="PROSITE" id="PS50893"/>
    </source>
</evidence>
<organism evidence="7 8">
    <name type="scientific">Clostridium chromiireducens</name>
    <dbReference type="NCBI Taxonomy" id="225345"/>
    <lineage>
        <taxon>Bacteria</taxon>
        <taxon>Bacillati</taxon>
        <taxon>Bacillota</taxon>
        <taxon>Clostridia</taxon>
        <taxon>Eubacteriales</taxon>
        <taxon>Clostridiaceae</taxon>
        <taxon>Clostridium</taxon>
    </lineage>
</organism>
<dbReference type="InterPro" id="IPR003593">
    <property type="entry name" value="AAA+_ATPase"/>
</dbReference>
<gene>
    <name evidence="7" type="ORF">GKZ28_12900</name>
</gene>
<comment type="similarity">
    <text evidence="1">Belongs to the ABC transporter superfamily.</text>
</comment>
<dbReference type="Gene3D" id="3.40.50.300">
    <property type="entry name" value="P-loop containing nucleotide triphosphate hydrolases"/>
    <property type="match status" value="1"/>
</dbReference>
<evidence type="ECO:0000256" key="4">
    <source>
        <dbReference type="ARBA" id="ARBA00022840"/>
    </source>
</evidence>
<dbReference type="InterPro" id="IPR003439">
    <property type="entry name" value="ABC_transporter-like_ATP-bd"/>
</dbReference>
<dbReference type="InterPro" id="IPR027417">
    <property type="entry name" value="P-loop_NTPase"/>
</dbReference>
<dbReference type="GO" id="GO:0016887">
    <property type="term" value="F:ATP hydrolysis activity"/>
    <property type="evidence" value="ECO:0007669"/>
    <property type="project" value="InterPro"/>
</dbReference>
<dbReference type="InterPro" id="IPR017871">
    <property type="entry name" value="ABC_transporter-like_CS"/>
</dbReference>
<comment type="caution">
    <text evidence="7">The sequence shown here is derived from an EMBL/GenBank/DDBJ whole genome shotgun (WGS) entry which is preliminary data.</text>
</comment>
<dbReference type="SUPFAM" id="SSF52540">
    <property type="entry name" value="P-loop containing nucleoside triphosphate hydrolases"/>
    <property type="match status" value="1"/>
</dbReference>
<dbReference type="InterPro" id="IPR030660">
    <property type="entry name" value="ABC_branched_ATPase_LivF/BraG"/>
</dbReference>
<proteinExistence type="inferred from homology"/>
<name>A0A964RMU1_9CLOT</name>
<dbReference type="EMBL" id="WSRQ01000019">
    <property type="protein sequence ID" value="MVX64591.1"/>
    <property type="molecule type" value="Genomic_DNA"/>
</dbReference>
<evidence type="ECO:0000256" key="2">
    <source>
        <dbReference type="ARBA" id="ARBA00022448"/>
    </source>
</evidence>
<accession>A0A964RMU1</accession>
<sequence length="236" mass="25296">MIKIDNLVVSYGGIEALKGVSLEVPSGKIVTLVGANGAGKSTTLKSIVGLVKPKSGSIDYEGTDLTKLNTELMVKKGIALVPEGRKVFADLTVLENLKIGAYSRTDKSGIAEDLEKVYSLFPRLKERTWQTAGTLSGGEQQMLAIGRALMSRPKLIMMDEPSLGLAPIIVKELFGIIKKINEDGMTVLLIEQNANAALKIADIGYIMETGKITLSGSGQELLNNDEIKKAYLGESL</sequence>
<dbReference type="PROSITE" id="PS00211">
    <property type="entry name" value="ABC_TRANSPORTER_1"/>
    <property type="match status" value="1"/>
</dbReference>
<dbReference type="CDD" id="cd03224">
    <property type="entry name" value="ABC_TM1139_LivF_branched"/>
    <property type="match status" value="1"/>
</dbReference>
<dbReference type="GO" id="GO:0015658">
    <property type="term" value="F:branched-chain amino acid transmembrane transporter activity"/>
    <property type="evidence" value="ECO:0007669"/>
    <property type="project" value="InterPro"/>
</dbReference>
<evidence type="ECO:0000313" key="7">
    <source>
        <dbReference type="EMBL" id="MVX64591.1"/>
    </source>
</evidence>
<evidence type="ECO:0000313" key="8">
    <source>
        <dbReference type="Proteomes" id="UP000656077"/>
    </source>
</evidence>
<dbReference type="AlphaFoldDB" id="A0A964RMU1"/>
<dbReference type="InterPro" id="IPR052156">
    <property type="entry name" value="BCAA_Transport_ATP-bd_LivF"/>
</dbReference>
<keyword evidence="5" id="KW-0029">Amino-acid transport</keyword>
<keyword evidence="3" id="KW-0547">Nucleotide-binding</keyword>
<dbReference type="PIRSF" id="PIRSF039137">
    <property type="entry name" value="ABC_branched_ATPase"/>
    <property type="match status" value="1"/>
</dbReference>
<dbReference type="GO" id="GO:0005524">
    <property type="term" value="F:ATP binding"/>
    <property type="evidence" value="ECO:0007669"/>
    <property type="project" value="UniProtKB-KW"/>
</dbReference>
<dbReference type="GO" id="GO:0015807">
    <property type="term" value="P:L-amino acid transport"/>
    <property type="evidence" value="ECO:0007669"/>
    <property type="project" value="TreeGrafter"/>
</dbReference>
<keyword evidence="2" id="KW-0813">Transport</keyword>
<dbReference type="PANTHER" id="PTHR43820">
    <property type="entry name" value="HIGH-AFFINITY BRANCHED-CHAIN AMINO ACID TRANSPORT ATP-BINDING PROTEIN LIVF"/>
    <property type="match status" value="1"/>
</dbReference>
<evidence type="ECO:0000256" key="1">
    <source>
        <dbReference type="ARBA" id="ARBA00005417"/>
    </source>
</evidence>
<keyword evidence="4 7" id="KW-0067">ATP-binding</keyword>
<reference evidence="7" key="1">
    <citation type="submission" date="2019-12" db="EMBL/GenBank/DDBJ databases">
        <title>Microbes associate with the intestines of laboratory mice.</title>
        <authorList>
            <person name="Navarre W."/>
            <person name="Wong E."/>
        </authorList>
    </citation>
    <scope>NUCLEOTIDE SEQUENCE</scope>
    <source>
        <strain evidence="7">NM79_F5</strain>
    </source>
</reference>
<dbReference type="SMART" id="SM00382">
    <property type="entry name" value="AAA"/>
    <property type="match status" value="1"/>
</dbReference>
<dbReference type="RefSeq" id="WP_160359480.1">
    <property type="nucleotide sequence ID" value="NZ_WSRQ01000019.1"/>
</dbReference>
<protein>
    <submittedName>
        <fullName evidence="7">ATP-binding cassette domain-containing protein</fullName>
    </submittedName>
</protein>
<dbReference type="PANTHER" id="PTHR43820:SF4">
    <property type="entry name" value="HIGH-AFFINITY BRANCHED-CHAIN AMINO ACID TRANSPORT ATP-BINDING PROTEIN LIVF"/>
    <property type="match status" value="1"/>
</dbReference>
<dbReference type="PROSITE" id="PS50893">
    <property type="entry name" value="ABC_TRANSPORTER_2"/>
    <property type="match status" value="1"/>
</dbReference>
<feature type="domain" description="ABC transporter" evidence="6">
    <location>
        <begin position="2"/>
        <end position="234"/>
    </location>
</feature>